<evidence type="ECO:0000313" key="3">
    <source>
        <dbReference type="Proteomes" id="UP000235659"/>
    </source>
</evidence>
<accession>A0ABX4VC13</accession>
<name>A0ABX4VC13_9BURK</name>
<keyword evidence="3" id="KW-1185">Reference proteome</keyword>
<feature type="region of interest" description="Disordered" evidence="1">
    <location>
        <begin position="33"/>
        <end position="60"/>
    </location>
</feature>
<gene>
    <name evidence="2" type="ORF">C0Z16_03955</name>
</gene>
<organism evidence="2 3">
    <name type="scientific">Paraburkholderia rhynchosiae</name>
    <dbReference type="NCBI Taxonomy" id="487049"/>
    <lineage>
        <taxon>Bacteria</taxon>
        <taxon>Pseudomonadati</taxon>
        <taxon>Pseudomonadota</taxon>
        <taxon>Betaproteobacteria</taxon>
        <taxon>Burkholderiales</taxon>
        <taxon>Burkholderiaceae</taxon>
        <taxon>Paraburkholderia</taxon>
    </lineage>
</organism>
<evidence type="ECO:0000256" key="1">
    <source>
        <dbReference type="SAM" id="MobiDB-lite"/>
    </source>
</evidence>
<dbReference type="EMBL" id="PNXY01000002">
    <property type="protein sequence ID" value="PMS33705.1"/>
    <property type="molecule type" value="Genomic_DNA"/>
</dbReference>
<sequence>MSGCTQANTTEIARQTRPNGFIGDEVRVVCREIDKTEEESAKVPNQPPQRGGADASQYRW</sequence>
<proteinExistence type="predicted"/>
<reference evidence="2 3" key="1">
    <citation type="submission" date="2018-01" db="EMBL/GenBank/DDBJ databases">
        <title>Whole genome analyses suggest that Burkholderia sensu lato contains two further novel genera in the rhizoxinica-symbiotica group Mycetohabitans gen. nov., and Trinickia gen. nov.: implications for the evolution of diazotrophy and nodulation in the Burkholderiaceae.</title>
        <authorList>
            <person name="Estrada-de los Santos P."/>
            <person name="Palmer M."/>
            <person name="Chavez-Ramirez B."/>
            <person name="Beukes C."/>
            <person name="Steenkamp E.T."/>
            <person name="Hirsch A.M."/>
            <person name="Manyaka P."/>
            <person name="Maluk M."/>
            <person name="Lafos M."/>
            <person name="Crook M."/>
            <person name="Gross E."/>
            <person name="Simon M.F."/>
            <person name="Bueno dos Reis Junior F."/>
            <person name="Poole P.S."/>
            <person name="Venter S.N."/>
            <person name="James E.K."/>
        </authorList>
    </citation>
    <scope>NUCLEOTIDE SEQUENCE [LARGE SCALE GENOMIC DNA]</scope>
    <source>
        <strain evidence="2 3">WSM 3937</strain>
    </source>
</reference>
<dbReference type="Proteomes" id="UP000235659">
    <property type="component" value="Unassembled WGS sequence"/>
</dbReference>
<evidence type="ECO:0000313" key="2">
    <source>
        <dbReference type="EMBL" id="PMS33705.1"/>
    </source>
</evidence>
<comment type="caution">
    <text evidence="2">The sequence shown here is derived from an EMBL/GenBank/DDBJ whole genome shotgun (WGS) entry which is preliminary data.</text>
</comment>
<protein>
    <submittedName>
        <fullName evidence="2">Uncharacterized protein</fullName>
    </submittedName>
</protein>